<sequence length="645" mass="74073">MELVRMKCGFENGIDVGAIGTKGGLSLAWKGNYLVNLKSFSSFHIDVEIQDSDRGAIWRLTGFYGNAIERDRGASWKLLRHLSNYCSLPWVVIGDFNEILKSHEKRGGRLRSERQMLDFRMALEDCNLFDLGFTGRWFTWERGRFQATNIKERLDRGVASPTWMDIFPNHKIEHLTHSFSDHRPILLDTMIDGCFDFQCKARSFRFEAKWCLDSAFEGLVDRYWAESSGSIPKRLENMGINFMKWSKVKSREATINRFRLEQRLNELHAQDISDEVLAEIVEAQLDLNMEADKEELQWEQRARVNWLRDGDRNTSFFHKMASLQHYRNKIPELVDDHGIRRSEVAEMITVATDFFKDLFTASEMGSDDHLFSLVEKKVTASMNDYLLKDFTDEDVWNAVNSMSPLKAPGVDGYSAIFFKRYWHIVGRLISDNILIAYEVLHSLKMKKSGKKGNFALKLDMSKAYDRVEWDFLAGMMKALGFHVDWIILIMRCVSSVSYSVCLNGLESDWFSPSRGLRQGDPLSPFLFIIYAEGFSTLLEDAKHRGCMGGATIGKERLAINHLFFADDCIFFGDASRDGAMSVRGIIREYEQCAGQKVNYEKSLVFFGSNVNEEVKEDITALLGVRVASSPEKYLGLPMMVGRRRN</sequence>
<dbReference type="SUPFAM" id="SSF56672">
    <property type="entry name" value="DNA/RNA polymerases"/>
    <property type="match status" value="1"/>
</dbReference>
<dbReference type="Gene3D" id="3.60.10.10">
    <property type="entry name" value="Endonuclease/exonuclease/phosphatase"/>
    <property type="match status" value="1"/>
</dbReference>
<dbReference type="InterPro" id="IPR036691">
    <property type="entry name" value="Endo/exonu/phosph_ase_sf"/>
</dbReference>
<reference evidence="3" key="1">
    <citation type="journal article" date="2019" name="Plant Biotechnol. J.">
        <title>Genome sequencing of the Australian wild diploid species Gossypium australe highlights disease resistance and delayed gland morphogenesis.</title>
        <authorList>
            <person name="Cai Y."/>
            <person name="Cai X."/>
            <person name="Wang Q."/>
            <person name="Wang P."/>
            <person name="Zhang Y."/>
            <person name="Cai C."/>
            <person name="Xu Y."/>
            <person name="Wang K."/>
            <person name="Zhou Z."/>
            <person name="Wang C."/>
            <person name="Geng S."/>
            <person name="Li B."/>
            <person name="Dong Q."/>
            <person name="Hou Y."/>
            <person name="Wang H."/>
            <person name="Ai P."/>
            <person name="Liu Z."/>
            <person name="Yi F."/>
            <person name="Sun M."/>
            <person name="An G."/>
            <person name="Cheng J."/>
            <person name="Zhang Y."/>
            <person name="Shi Q."/>
            <person name="Xie Y."/>
            <person name="Shi X."/>
            <person name="Chang Y."/>
            <person name="Huang F."/>
            <person name="Chen Y."/>
            <person name="Hong S."/>
            <person name="Mi L."/>
            <person name="Sun Q."/>
            <person name="Zhang L."/>
            <person name="Zhou B."/>
            <person name="Peng R."/>
            <person name="Zhang X."/>
            <person name="Liu F."/>
        </authorList>
    </citation>
    <scope>NUCLEOTIDE SEQUENCE [LARGE SCALE GENOMIC DNA]</scope>
    <source>
        <strain evidence="3">cv. PA1801</strain>
    </source>
</reference>
<dbReference type="InterPro" id="IPR052343">
    <property type="entry name" value="Retrotransposon-Effector_Assoc"/>
</dbReference>
<organism evidence="2 3">
    <name type="scientific">Gossypium australe</name>
    <dbReference type="NCBI Taxonomy" id="47621"/>
    <lineage>
        <taxon>Eukaryota</taxon>
        <taxon>Viridiplantae</taxon>
        <taxon>Streptophyta</taxon>
        <taxon>Embryophyta</taxon>
        <taxon>Tracheophyta</taxon>
        <taxon>Spermatophyta</taxon>
        <taxon>Magnoliopsida</taxon>
        <taxon>eudicotyledons</taxon>
        <taxon>Gunneridae</taxon>
        <taxon>Pentapetalae</taxon>
        <taxon>rosids</taxon>
        <taxon>malvids</taxon>
        <taxon>Malvales</taxon>
        <taxon>Malvaceae</taxon>
        <taxon>Malvoideae</taxon>
        <taxon>Gossypium</taxon>
    </lineage>
</organism>
<dbReference type="AlphaFoldDB" id="A0A5B6WXI2"/>
<dbReference type="CDD" id="cd01650">
    <property type="entry name" value="RT_nLTR_like"/>
    <property type="match status" value="1"/>
</dbReference>
<accession>A0A5B6WXI2</accession>
<dbReference type="OrthoDB" id="428918at2759"/>
<keyword evidence="3" id="KW-1185">Reference proteome</keyword>
<name>A0A5B6WXI2_9ROSI</name>
<dbReference type="PROSITE" id="PS50878">
    <property type="entry name" value="RT_POL"/>
    <property type="match status" value="1"/>
</dbReference>
<dbReference type="Proteomes" id="UP000325315">
    <property type="component" value="Unassembled WGS sequence"/>
</dbReference>
<gene>
    <name evidence="2" type="ORF">EPI10_030109</name>
</gene>
<dbReference type="Pfam" id="PF00078">
    <property type="entry name" value="RVT_1"/>
    <property type="match status" value="1"/>
</dbReference>
<keyword evidence="2" id="KW-0548">Nucleotidyltransferase</keyword>
<protein>
    <submittedName>
        <fullName evidence="2">Reverse transcriptase</fullName>
    </submittedName>
</protein>
<evidence type="ECO:0000313" key="3">
    <source>
        <dbReference type="Proteomes" id="UP000325315"/>
    </source>
</evidence>
<evidence type="ECO:0000259" key="1">
    <source>
        <dbReference type="PROSITE" id="PS50878"/>
    </source>
</evidence>
<keyword evidence="2" id="KW-0695">RNA-directed DNA polymerase</keyword>
<dbReference type="SUPFAM" id="SSF56219">
    <property type="entry name" value="DNase I-like"/>
    <property type="match status" value="1"/>
</dbReference>
<dbReference type="InterPro" id="IPR043502">
    <property type="entry name" value="DNA/RNA_pol_sf"/>
</dbReference>
<dbReference type="GO" id="GO:0003964">
    <property type="term" value="F:RNA-directed DNA polymerase activity"/>
    <property type="evidence" value="ECO:0007669"/>
    <property type="project" value="UniProtKB-KW"/>
</dbReference>
<dbReference type="EMBL" id="SMMG02000001">
    <property type="protein sequence ID" value="KAA3486163.1"/>
    <property type="molecule type" value="Genomic_DNA"/>
</dbReference>
<dbReference type="PANTHER" id="PTHR46890">
    <property type="entry name" value="NON-LTR RETROLELEMENT REVERSE TRANSCRIPTASE-LIKE PROTEIN-RELATED"/>
    <property type="match status" value="1"/>
</dbReference>
<proteinExistence type="predicted"/>
<dbReference type="InterPro" id="IPR000477">
    <property type="entry name" value="RT_dom"/>
</dbReference>
<evidence type="ECO:0000313" key="2">
    <source>
        <dbReference type="EMBL" id="KAA3486163.1"/>
    </source>
</evidence>
<keyword evidence="2" id="KW-0808">Transferase</keyword>
<comment type="caution">
    <text evidence="2">The sequence shown here is derived from an EMBL/GenBank/DDBJ whole genome shotgun (WGS) entry which is preliminary data.</text>
</comment>
<dbReference type="PANTHER" id="PTHR46890:SF48">
    <property type="entry name" value="RNA-DIRECTED DNA POLYMERASE"/>
    <property type="match status" value="1"/>
</dbReference>
<feature type="domain" description="Reverse transcriptase" evidence="1">
    <location>
        <begin position="384"/>
        <end position="638"/>
    </location>
</feature>